<proteinExistence type="predicted"/>
<organism evidence="1 2">
    <name type="scientific">Byssothecium circinans</name>
    <dbReference type="NCBI Taxonomy" id="147558"/>
    <lineage>
        <taxon>Eukaryota</taxon>
        <taxon>Fungi</taxon>
        <taxon>Dikarya</taxon>
        <taxon>Ascomycota</taxon>
        <taxon>Pezizomycotina</taxon>
        <taxon>Dothideomycetes</taxon>
        <taxon>Pleosporomycetidae</taxon>
        <taxon>Pleosporales</taxon>
        <taxon>Massarineae</taxon>
        <taxon>Massarinaceae</taxon>
        <taxon>Byssothecium</taxon>
    </lineage>
</organism>
<gene>
    <name evidence="1" type="ORF">CC80DRAFT_548467</name>
</gene>
<protein>
    <submittedName>
        <fullName evidence="1">Uncharacterized protein</fullName>
    </submittedName>
</protein>
<dbReference type="AlphaFoldDB" id="A0A6A5TWS0"/>
<dbReference type="Proteomes" id="UP000800035">
    <property type="component" value="Unassembled WGS sequence"/>
</dbReference>
<evidence type="ECO:0000313" key="1">
    <source>
        <dbReference type="EMBL" id="KAF1956169.1"/>
    </source>
</evidence>
<dbReference type="EMBL" id="ML976992">
    <property type="protein sequence ID" value="KAF1956169.1"/>
    <property type="molecule type" value="Genomic_DNA"/>
</dbReference>
<accession>A0A6A5TWS0</accession>
<name>A0A6A5TWS0_9PLEO</name>
<reference evidence="1" key="1">
    <citation type="journal article" date="2020" name="Stud. Mycol.">
        <title>101 Dothideomycetes genomes: a test case for predicting lifestyles and emergence of pathogens.</title>
        <authorList>
            <person name="Haridas S."/>
            <person name="Albert R."/>
            <person name="Binder M."/>
            <person name="Bloem J."/>
            <person name="Labutti K."/>
            <person name="Salamov A."/>
            <person name="Andreopoulos B."/>
            <person name="Baker S."/>
            <person name="Barry K."/>
            <person name="Bills G."/>
            <person name="Bluhm B."/>
            <person name="Cannon C."/>
            <person name="Castanera R."/>
            <person name="Culley D."/>
            <person name="Daum C."/>
            <person name="Ezra D."/>
            <person name="Gonzalez J."/>
            <person name="Henrissat B."/>
            <person name="Kuo A."/>
            <person name="Liang C."/>
            <person name="Lipzen A."/>
            <person name="Lutzoni F."/>
            <person name="Magnuson J."/>
            <person name="Mondo S."/>
            <person name="Nolan M."/>
            <person name="Ohm R."/>
            <person name="Pangilinan J."/>
            <person name="Park H.-J."/>
            <person name="Ramirez L."/>
            <person name="Alfaro M."/>
            <person name="Sun H."/>
            <person name="Tritt A."/>
            <person name="Yoshinaga Y."/>
            <person name="Zwiers L.-H."/>
            <person name="Turgeon B."/>
            <person name="Goodwin S."/>
            <person name="Spatafora J."/>
            <person name="Crous P."/>
            <person name="Grigoriev I."/>
        </authorList>
    </citation>
    <scope>NUCLEOTIDE SEQUENCE</scope>
    <source>
        <strain evidence="1">CBS 675.92</strain>
    </source>
</reference>
<evidence type="ECO:0000313" key="2">
    <source>
        <dbReference type="Proteomes" id="UP000800035"/>
    </source>
</evidence>
<dbReference type="OrthoDB" id="5412936at2759"/>
<sequence>MATTQAFFYTLPSSVPAANPLPTMEDFPVSLSASQQEALEVLRRLLGKLKEPGSRYYSRYGKWVERHGKLEEFCFQCVRPSVWRFFDAKWNLDAMKLIGGDTRSDNRGIYFDGIHGLDKRTRLYIGQSQNIRFRIS</sequence>
<keyword evidence="2" id="KW-1185">Reference proteome</keyword>